<proteinExistence type="predicted"/>
<dbReference type="AlphaFoldDB" id="A0AAV7PI94"/>
<feature type="compositionally biased region" description="Basic and acidic residues" evidence="1">
    <location>
        <begin position="22"/>
        <end position="35"/>
    </location>
</feature>
<reference evidence="2" key="1">
    <citation type="journal article" date="2022" name="bioRxiv">
        <title>Sequencing and chromosome-scale assembly of the giantPleurodeles waltlgenome.</title>
        <authorList>
            <person name="Brown T."/>
            <person name="Elewa A."/>
            <person name="Iarovenko S."/>
            <person name="Subramanian E."/>
            <person name="Araus A.J."/>
            <person name="Petzold A."/>
            <person name="Susuki M."/>
            <person name="Suzuki K.-i.T."/>
            <person name="Hayashi T."/>
            <person name="Toyoda A."/>
            <person name="Oliveira C."/>
            <person name="Osipova E."/>
            <person name="Leigh N.D."/>
            <person name="Simon A."/>
            <person name="Yun M.H."/>
        </authorList>
    </citation>
    <scope>NUCLEOTIDE SEQUENCE</scope>
    <source>
        <strain evidence="2">20211129_DDA</strain>
        <tissue evidence="2">Liver</tissue>
    </source>
</reference>
<evidence type="ECO:0000256" key="1">
    <source>
        <dbReference type="SAM" id="MobiDB-lite"/>
    </source>
</evidence>
<gene>
    <name evidence="2" type="ORF">NDU88_006414</name>
</gene>
<dbReference type="EMBL" id="JANPWB010000011">
    <property type="protein sequence ID" value="KAJ1128022.1"/>
    <property type="molecule type" value="Genomic_DNA"/>
</dbReference>
<keyword evidence="3" id="KW-1185">Reference proteome</keyword>
<dbReference type="Proteomes" id="UP001066276">
    <property type="component" value="Chromosome 7"/>
</dbReference>
<organism evidence="2 3">
    <name type="scientific">Pleurodeles waltl</name>
    <name type="common">Iberian ribbed newt</name>
    <dbReference type="NCBI Taxonomy" id="8319"/>
    <lineage>
        <taxon>Eukaryota</taxon>
        <taxon>Metazoa</taxon>
        <taxon>Chordata</taxon>
        <taxon>Craniata</taxon>
        <taxon>Vertebrata</taxon>
        <taxon>Euteleostomi</taxon>
        <taxon>Amphibia</taxon>
        <taxon>Batrachia</taxon>
        <taxon>Caudata</taxon>
        <taxon>Salamandroidea</taxon>
        <taxon>Salamandridae</taxon>
        <taxon>Pleurodelinae</taxon>
        <taxon>Pleurodeles</taxon>
    </lineage>
</organism>
<sequence length="86" mass="9036">MWDKAALGRLTGARGVANRASGADRSDWRNREGERTMDSMDQGVVVVPAPQVEIQQNGTMAVVPDESVAGTGAGPDFDSLATSMQS</sequence>
<evidence type="ECO:0000313" key="2">
    <source>
        <dbReference type="EMBL" id="KAJ1128022.1"/>
    </source>
</evidence>
<feature type="region of interest" description="Disordered" evidence="1">
    <location>
        <begin position="67"/>
        <end position="86"/>
    </location>
</feature>
<accession>A0AAV7PI94</accession>
<protein>
    <submittedName>
        <fullName evidence="2">Uncharacterized protein</fullName>
    </submittedName>
</protein>
<name>A0AAV7PI94_PLEWA</name>
<feature type="region of interest" description="Disordered" evidence="1">
    <location>
        <begin position="12"/>
        <end position="35"/>
    </location>
</feature>
<evidence type="ECO:0000313" key="3">
    <source>
        <dbReference type="Proteomes" id="UP001066276"/>
    </source>
</evidence>
<comment type="caution">
    <text evidence="2">The sequence shown here is derived from an EMBL/GenBank/DDBJ whole genome shotgun (WGS) entry which is preliminary data.</text>
</comment>